<evidence type="ECO:0008006" key="4">
    <source>
        <dbReference type="Google" id="ProtNLM"/>
    </source>
</evidence>
<sequence length="242" mass="26808">MDSVSHGAPAGAHPERLSFRFFVHELQHYLHLEKGLLHTFVDLLVRPGSLLRGYFDGTRRREYTNPIAYGLMAAAASLIAFSTYQKAYVSWMRAQMTTVTPAGMPDGFVQAYMENIFAVTQRSAVTSFLLAVPLALSVWLLFRSARFNLAEAFAFAFYAVGTYLFVYAIGVSPIVYAAHAWTFAQYSGFALQVIVPIWLGLRLFGGRVVNVLKLLLAVGVSVFVGYMVIIVGVITYTVATMH</sequence>
<dbReference type="Pfam" id="PF12412">
    <property type="entry name" value="DUF3667"/>
    <property type="match status" value="1"/>
</dbReference>
<name>A0ABQ3C1P4_9GAMM</name>
<accession>A0ABQ3C1P4</accession>
<dbReference type="RefSeq" id="WP_189448947.1">
    <property type="nucleotide sequence ID" value="NZ_BMXY01000002.1"/>
</dbReference>
<dbReference type="EMBL" id="BMXY01000002">
    <property type="protein sequence ID" value="GGZ63889.1"/>
    <property type="molecule type" value="Genomic_DNA"/>
</dbReference>
<comment type="caution">
    <text evidence="2">The sequence shown here is derived from an EMBL/GenBank/DDBJ whole genome shotgun (WGS) entry which is preliminary data.</text>
</comment>
<evidence type="ECO:0000256" key="1">
    <source>
        <dbReference type="SAM" id="Phobius"/>
    </source>
</evidence>
<keyword evidence="3" id="KW-1185">Reference proteome</keyword>
<feature type="transmembrane region" description="Helical" evidence="1">
    <location>
        <begin position="183"/>
        <end position="204"/>
    </location>
</feature>
<dbReference type="InterPro" id="IPR022134">
    <property type="entry name" value="DUF3667"/>
</dbReference>
<feature type="transmembrane region" description="Helical" evidence="1">
    <location>
        <begin position="67"/>
        <end position="84"/>
    </location>
</feature>
<gene>
    <name evidence="2" type="ORF">GCM10008101_16800</name>
</gene>
<reference evidence="3" key="1">
    <citation type="journal article" date="2019" name="Int. J. Syst. Evol. Microbiol.">
        <title>The Global Catalogue of Microorganisms (GCM) 10K type strain sequencing project: providing services to taxonomists for standard genome sequencing and annotation.</title>
        <authorList>
            <consortium name="The Broad Institute Genomics Platform"/>
            <consortium name="The Broad Institute Genome Sequencing Center for Infectious Disease"/>
            <person name="Wu L."/>
            <person name="Ma J."/>
        </authorList>
    </citation>
    <scope>NUCLEOTIDE SEQUENCE [LARGE SCALE GENOMIC DNA]</scope>
    <source>
        <strain evidence="3">KCTC 22558</strain>
    </source>
</reference>
<proteinExistence type="predicted"/>
<feature type="transmembrane region" description="Helical" evidence="1">
    <location>
        <begin position="123"/>
        <end position="142"/>
    </location>
</feature>
<keyword evidence="1" id="KW-0812">Transmembrane</keyword>
<evidence type="ECO:0000313" key="3">
    <source>
        <dbReference type="Proteomes" id="UP000643403"/>
    </source>
</evidence>
<keyword evidence="1" id="KW-0472">Membrane</keyword>
<protein>
    <recommendedName>
        <fullName evidence="4">Yip1 domain-containing protein</fullName>
    </recommendedName>
</protein>
<evidence type="ECO:0000313" key="2">
    <source>
        <dbReference type="EMBL" id="GGZ63889.1"/>
    </source>
</evidence>
<keyword evidence="1" id="KW-1133">Transmembrane helix</keyword>
<organism evidence="2 3">
    <name type="scientific">Cognatilysobacter xinjiangensis</name>
    <dbReference type="NCBI Taxonomy" id="546892"/>
    <lineage>
        <taxon>Bacteria</taxon>
        <taxon>Pseudomonadati</taxon>
        <taxon>Pseudomonadota</taxon>
        <taxon>Gammaproteobacteria</taxon>
        <taxon>Lysobacterales</taxon>
        <taxon>Lysobacteraceae</taxon>
        <taxon>Cognatilysobacter</taxon>
    </lineage>
</organism>
<feature type="transmembrane region" description="Helical" evidence="1">
    <location>
        <begin position="154"/>
        <end position="177"/>
    </location>
</feature>
<dbReference type="Proteomes" id="UP000643403">
    <property type="component" value="Unassembled WGS sequence"/>
</dbReference>
<feature type="transmembrane region" description="Helical" evidence="1">
    <location>
        <begin position="216"/>
        <end position="239"/>
    </location>
</feature>